<dbReference type="CDD" id="cd00093">
    <property type="entry name" value="HTH_XRE"/>
    <property type="match status" value="1"/>
</dbReference>
<dbReference type="SMART" id="SM00530">
    <property type="entry name" value="HTH_XRE"/>
    <property type="match status" value="1"/>
</dbReference>
<dbReference type="InterPro" id="IPR010982">
    <property type="entry name" value="Lambda_DNA-bd_dom_sf"/>
</dbReference>
<accession>A0A1G9F2U7</accession>
<dbReference type="Proteomes" id="UP000199202">
    <property type="component" value="Unassembled WGS sequence"/>
</dbReference>
<name>A0A1G9F2U7_9ACTN</name>
<dbReference type="STRING" id="633440.SAMN05421869_11992"/>
<protein>
    <submittedName>
        <fullName evidence="3">Helix-turn-helix domain-containing protein</fullName>
    </submittedName>
</protein>
<dbReference type="EMBL" id="FNDJ01000019">
    <property type="protein sequence ID" value="SDK82681.1"/>
    <property type="molecule type" value="Genomic_DNA"/>
</dbReference>
<dbReference type="PANTHER" id="PTHR35010:SF2">
    <property type="entry name" value="BLL4672 PROTEIN"/>
    <property type="match status" value="1"/>
</dbReference>
<feature type="domain" description="HTH cro/C1-type" evidence="2">
    <location>
        <begin position="87"/>
        <end position="134"/>
    </location>
</feature>
<organism evidence="3 4">
    <name type="scientific">Nonomuraea jiangxiensis</name>
    <dbReference type="NCBI Taxonomy" id="633440"/>
    <lineage>
        <taxon>Bacteria</taxon>
        <taxon>Bacillati</taxon>
        <taxon>Actinomycetota</taxon>
        <taxon>Actinomycetes</taxon>
        <taxon>Streptosporangiales</taxon>
        <taxon>Streptosporangiaceae</taxon>
        <taxon>Nonomuraea</taxon>
    </lineage>
</organism>
<dbReference type="Pfam" id="PF17765">
    <property type="entry name" value="MLTR_LBD"/>
    <property type="match status" value="1"/>
</dbReference>
<evidence type="ECO:0000313" key="3">
    <source>
        <dbReference type="EMBL" id="SDK82681.1"/>
    </source>
</evidence>
<evidence type="ECO:0000259" key="2">
    <source>
        <dbReference type="PROSITE" id="PS50943"/>
    </source>
</evidence>
<reference evidence="3 4" key="1">
    <citation type="submission" date="2016-10" db="EMBL/GenBank/DDBJ databases">
        <authorList>
            <person name="de Groot N.N."/>
        </authorList>
    </citation>
    <scope>NUCLEOTIDE SEQUENCE [LARGE SCALE GENOMIC DNA]</scope>
    <source>
        <strain evidence="3 4">CGMCC 4.6533</strain>
    </source>
</reference>
<dbReference type="GO" id="GO:0003677">
    <property type="term" value="F:DNA binding"/>
    <property type="evidence" value="ECO:0007669"/>
    <property type="project" value="InterPro"/>
</dbReference>
<dbReference type="Gene3D" id="1.10.260.40">
    <property type="entry name" value="lambda repressor-like DNA-binding domains"/>
    <property type="match status" value="1"/>
</dbReference>
<keyword evidence="4" id="KW-1185">Reference proteome</keyword>
<dbReference type="AlphaFoldDB" id="A0A1G9F2U7"/>
<dbReference type="PROSITE" id="PS50943">
    <property type="entry name" value="HTH_CROC1"/>
    <property type="match status" value="1"/>
</dbReference>
<dbReference type="InterPro" id="IPR001387">
    <property type="entry name" value="Cro/C1-type_HTH"/>
</dbReference>
<evidence type="ECO:0000313" key="4">
    <source>
        <dbReference type="Proteomes" id="UP000199202"/>
    </source>
</evidence>
<dbReference type="Gene3D" id="3.30.450.180">
    <property type="match status" value="1"/>
</dbReference>
<sequence length="352" mass="38405">MTYGFDRLTGAYGTNAGRQVLSLHRCSQDNHGCPYPGVAVPWLGSSGMRHHGRMNHSELAAYLRSRRDRIRPAEVGLPTGPRRRVPGLRREEVAQLAGLSADYYTELERGRGAQPSAQVVAALARALRLNGDERDHLFHLADRPVPPSAHGPVAHVRPALLSLLDRLTTTPAQVITDLHETLAQNPLAAALVGRQPATSLVHSWFTDPGTRTLYPPEDHDYHSRVFVADLRAVAARRGQDSGVSRMVAGLRRRSPEFASLWETGDVALRRTDHKRIVHPALGVIEVDCHSLFSEDGDQRLLWFTAPPGSKGAAQLELLSVIGTQDMTAGAGELPSGSARPDRLPADRPGSRH</sequence>
<dbReference type="SUPFAM" id="SSF47413">
    <property type="entry name" value="lambda repressor-like DNA-binding domains"/>
    <property type="match status" value="1"/>
</dbReference>
<gene>
    <name evidence="3" type="ORF">SAMN05421869_11992</name>
</gene>
<proteinExistence type="predicted"/>
<dbReference type="PANTHER" id="PTHR35010">
    <property type="entry name" value="BLL4672 PROTEIN-RELATED"/>
    <property type="match status" value="1"/>
</dbReference>
<evidence type="ECO:0000256" key="1">
    <source>
        <dbReference type="SAM" id="MobiDB-lite"/>
    </source>
</evidence>
<dbReference type="InterPro" id="IPR041413">
    <property type="entry name" value="MLTR_LBD"/>
</dbReference>
<feature type="compositionally biased region" description="Basic and acidic residues" evidence="1">
    <location>
        <begin position="339"/>
        <end position="352"/>
    </location>
</feature>
<dbReference type="Pfam" id="PF13560">
    <property type="entry name" value="HTH_31"/>
    <property type="match status" value="1"/>
</dbReference>
<feature type="region of interest" description="Disordered" evidence="1">
    <location>
        <begin position="328"/>
        <end position="352"/>
    </location>
</feature>